<dbReference type="KEGG" id="fcy:FRACYDRAFT_264020"/>
<feature type="compositionally biased region" description="Low complexity" evidence="1">
    <location>
        <begin position="278"/>
        <end position="291"/>
    </location>
</feature>
<dbReference type="AlphaFoldDB" id="A0A1E7EWF9"/>
<evidence type="ECO:0000256" key="1">
    <source>
        <dbReference type="SAM" id="MobiDB-lite"/>
    </source>
</evidence>
<name>A0A1E7EWF9_9STRA</name>
<dbReference type="EMBL" id="KV784373">
    <property type="protein sequence ID" value="OEU10232.1"/>
    <property type="molecule type" value="Genomic_DNA"/>
</dbReference>
<feature type="region of interest" description="Disordered" evidence="1">
    <location>
        <begin position="327"/>
        <end position="350"/>
    </location>
</feature>
<dbReference type="OrthoDB" id="47961at2759"/>
<evidence type="ECO:0000313" key="3">
    <source>
        <dbReference type="Proteomes" id="UP000095751"/>
    </source>
</evidence>
<sequence length="371" mass="40348">MNATNQESSTATTTTMGPPNNIAVDITTASSRNVRFALRKKRAFAARTMMINDNENVSPVNLSSYNSDFLSGLFADVAKANVLKEFEIESPALNTTSSTTPSSMFDDERETSSTSSPSHLISDPTNSPRPFKKSRLNLRSSLYRSRASCMNLLDIQQQQQQEPSSPKGINEIEMLEKQERSVSAHNKNKKQDSLAFQLDCLETQEITTTTGALSISEIVSDSPSNKKSKKVVKDIAMLAFPNLPSAISDSSCESSNTHSGTTTVTSLTRESGVPHGPSSEIAASSSRRGSSKESFGWFVDLDEQEETRSSSGEDFVHSSSLTVTTHNKNASTEDLAFQAPTSSPKRVTNHDEEMEQAYAADTIDSVLGDLF</sequence>
<reference evidence="2 3" key="1">
    <citation type="submission" date="2016-09" db="EMBL/GenBank/DDBJ databases">
        <title>Extensive genetic diversity and differential bi-allelic expression allows diatom success in the polar Southern Ocean.</title>
        <authorList>
            <consortium name="DOE Joint Genome Institute"/>
            <person name="Mock T."/>
            <person name="Otillar R.P."/>
            <person name="Strauss J."/>
            <person name="Dupont C."/>
            <person name="Frickenhaus S."/>
            <person name="Maumus F."/>
            <person name="Mcmullan M."/>
            <person name="Sanges R."/>
            <person name="Schmutz J."/>
            <person name="Toseland A."/>
            <person name="Valas R."/>
            <person name="Veluchamy A."/>
            <person name="Ward B.J."/>
            <person name="Allen A."/>
            <person name="Barry K."/>
            <person name="Falciatore A."/>
            <person name="Ferrante M."/>
            <person name="Fortunato A.E."/>
            <person name="Gloeckner G."/>
            <person name="Gruber A."/>
            <person name="Hipkin R."/>
            <person name="Janech M."/>
            <person name="Kroth P."/>
            <person name="Leese F."/>
            <person name="Lindquist E."/>
            <person name="Lyon B.R."/>
            <person name="Martin J."/>
            <person name="Mayer C."/>
            <person name="Parker M."/>
            <person name="Quesneville H."/>
            <person name="Raymond J."/>
            <person name="Uhlig C."/>
            <person name="Valentin K.U."/>
            <person name="Worden A.Z."/>
            <person name="Armbrust E.V."/>
            <person name="Bowler C."/>
            <person name="Green B."/>
            <person name="Moulton V."/>
            <person name="Van Oosterhout C."/>
            <person name="Grigoriev I."/>
        </authorList>
    </citation>
    <scope>NUCLEOTIDE SEQUENCE [LARGE SCALE GENOMIC DNA]</scope>
    <source>
        <strain evidence="2 3">CCMP1102</strain>
    </source>
</reference>
<feature type="region of interest" description="Disordered" evidence="1">
    <location>
        <begin position="246"/>
        <end position="291"/>
    </location>
</feature>
<feature type="compositionally biased region" description="Low complexity" evidence="1">
    <location>
        <begin position="1"/>
        <end position="15"/>
    </location>
</feature>
<gene>
    <name evidence="2" type="primary">CHI13_1</name>
    <name evidence="2" type="ORF">FRACYDRAFT_264020</name>
</gene>
<feature type="region of interest" description="Disordered" evidence="1">
    <location>
        <begin position="1"/>
        <end position="21"/>
    </location>
</feature>
<proteinExistence type="predicted"/>
<feature type="region of interest" description="Disordered" evidence="1">
    <location>
        <begin position="93"/>
        <end position="133"/>
    </location>
</feature>
<feature type="compositionally biased region" description="Low complexity" evidence="1">
    <location>
        <begin position="254"/>
        <end position="271"/>
    </location>
</feature>
<protein>
    <submittedName>
        <fullName evidence="2">Chitinase-like protein</fullName>
    </submittedName>
</protein>
<feature type="compositionally biased region" description="Polar residues" evidence="1">
    <location>
        <begin position="93"/>
        <end position="103"/>
    </location>
</feature>
<dbReference type="Proteomes" id="UP000095751">
    <property type="component" value="Unassembled WGS sequence"/>
</dbReference>
<keyword evidence="3" id="KW-1185">Reference proteome</keyword>
<evidence type="ECO:0000313" key="2">
    <source>
        <dbReference type="EMBL" id="OEU10232.1"/>
    </source>
</evidence>
<accession>A0A1E7EWF9</accession>
<dbReference type="InParanoid" id="A0A1E7EWF9"/>
<organism evidence="2 3">
    <name type="scientific">Fragilariopsis cylindrus CCMP1102</name>
    <dbReference type="NCBI Taxonomy" id="635003"/>
    <lineage>
        <taxon>Eukaryota</taxon>
        <taxon>Sar</taxon>
        <taxon>Stramenopiles</taxon>
        <taxon>Ochrophyta</taxon>
        <taxon>Bacillariophyta</taxon>
        <taxon>Bacillariophyceae</taxon>
        <taxon>Bacillariophycidae</taxon>
        <taxon>Bacillariales</taxon>
        <taxon>Bacillariaceae</taxon>
        <taxon>Fragilariopsis</taxon>
    </lineage>
</organism>